<dbReference type="Gene3D" id="3.20.20.140">
    <property type="entry name" value="Metal-dependent hydrolases"/>
    <property type="match status" value="1"/>
</dbReference>
<sequence length="415" mass="46189">MADNGGHFYRADFQVHTPRDTQWDGGRRTTAVRDTWAATFISAVRARGLIAVAISDHHDFAFFPFIKRAAAAELLADGTPVPVREQLTVFPALELTLSVPCQAILILDADFPEDRLNDVLKALHFDPIGAVQDVLPQTTVLPDSGDLNDIHAKLDKNDWLRGRYILLPNVTPNGHNTLLRESFQAKYRDMVAVGGYLDKPITELNRQKYAGEKRILEGGDGNWGSKRLALFQTSDARKADFSTLGEHATWVKWAKPTAEAIRQACLAQESRSSQSSPAIPNVWVSRVVVSNCKFMGRVDVALNPQYTALIGGRGTGKSTVLAYFRWALCDQPTRATEDDEVADPRVRQRKLIDATLKPRDAYVEVCWVINGITHIVRRHAGDGTIQLKVGDVSSRRRLNQPSRVSSPFRRTARSN</sequence>
<evidence type="ECO:0000313" key="2">
    <source>
        <dbReference type="EMBL" id="XBW08309.1"/>
    </source>
</evidence>
<gene>
    <name evidence="2" type="ORF">SAC06_01765</name>
</gene>
<dbReference type="RefSeq" id="WP_350258508.1">
    <property type="nucleotide sequence ID" value="NZ_CP138335.1"/>
</dbReference>
<dbReference type="AlphaFoldDB" id="A0AAU7V7Q4"/>
<accession>A0AAU7V7Q4</accession>
<organism evidence="2">
    <name type="scientific">Scrofimicrobium appendicitidis</name>
    <dbReference type="NCBI Taxonomy" id="3079930"/>
    <lineage>
        <taxon>Bacteria</taxon>
        <taxon>Bacillati</taxon>
        <taxon>Actinomycetota</taxon>
        <taxon>Actinomycetes</taxon>
        <taxon>Actinomycetales</taxon>
        <taxon>Actinomycetaceae</taxon>
        <taxon>Scrofimicrobium</taxon>
    </lineage>
</organism>
<dbReference type="KEGG" id="sapp:SAC06_01765"/>
<reference evidence="2" key="1">
    <citation type="submission" date="2023-11" db="EMBL/GenBank/DDBJ databases">
        <title>Scrofimicrobium hongkongense sp. nov., isolated from a patient with peritonitis.</title>
        <authorList>
            <person name="Lao H.Y."/>
            <person name="Wong A.Y.P."/>
            <person name="Ng T.L."/>
            <person name="Wong R.Y.L."/>
            <person name="Yau M.C.Y."/>
            <person name="Lam J.Y.W."/>
            <person name="Siu G.K.H."/>
        </authorList>
    </citation>
    <scope>NUCLEOTIDE SEQUENCE</scope>
    <source>
        <strain evidence="2">R131</strain>
    </source>
</reference>
<dbReference type="EMBL" id="CP138335">
    <property type="protein sequence ID" value="XBW08309.1"/>
    <property type="molecule type" value="Genomic_DNA"/>
</dbReference>
<proteinExistence type="predicted"/>
<protein>
    <recommendedName>
        <fullName evidence="3">Rad50/SbcC-type AAA domain-containing protein</fullName>
    </recommendedName>
</protein>
<evidence type="ECO:0000256" key="1">
    <source>
        <dbReference type="SAM" id="MobiDB-lite"/>
    </source>
</evidence>
<dbReference type="Gene3D" id="3.40.50.300">
    <property type="entry name" value="P-loop containing nucleotide triphosphate hydrolases"/>
    <property type="match status" value="1"/>
</dbReference>
<dbReference type="InterPro" id="IPR027417">
    <property type="entry name" value="P-loop_NTPase"/>
</dbReference>
<evidence type="ECO:0008006" key="3">
    <source>
        <dbReference type="Google" id="ProtNLM"/>
    </source>
</evidence>
<feature type="region of interest" description="Disordered" evidence="1">
    <location>
        <begin position="396"/>
        <end position="415"/>
    </location>
</feature>
<name>A0AAU7V7Q4_9ACTO</name>